<comment type="caution">
    <text evidence="1">The sequence shown here is derived from an EMBL/GenBank/DDBJ whole genome shotgun (WGS) entry which is preliminary data.</text>
</comment>
<keyword evidence="2" id="KW-1185">Reference proteome</keyword>
<dbReference type="Proteomes" id="UP001631969">
    <property type="component" value="Unassembled WGS sequence"/>
</dbReference>
<dbReference type="EMBL" id="JBJURJ010000018">
    <property type="protein sequence ID" value="MFM9331357.1"/>
    <property type="molecule type" value="Genomic_DNA"/>
</dbReference>
<evidence type="ECO:0000313" key="2">
    <source>
        <dbReference type="Proteomes" id="UP001631969"/>
    </source>
</evidence>
<sequence>MIKRHYPRARFMSILAIAGCLLVSGCGSPKEGGDRSAPAANLSPSDEPAVAAASVSPDEGSGQASSEPSPSAGSTGQPAGTATAAPTSGASAAAGQHGTSGASAQSLFPTPAPSSAPRQEAPVQLIPRTVPADEQNGAVSPTPASASPADAGSPTPSGSAAFSPAPTPTESAPRILQPGHATMDDSP</sequence>
<evidence type="ECO:0000313" key="1">
    <source>
        <dbReference type="EMBL" id="MFM9331357.1"/>
    </source>
</evidence>
<name>A0ACC7P3W2_9BACL</name>
<accession>A0ACC7P3W2</accession>
<organism evidence="1 2">
    <name type="scientific">Paenibacillus mesotrionivorans</name>
    <dbReference type="NCBI Taxonomy" id="3160968"/>
    <lineage>
        <taxon>Bacteria</taxon>
        <taxon>Bacillati</taxon>
        <taxon>Bacillota</taxon>
        <taxon>Bacilli</taxon>
        <taxon>Bacillales</taxon>
        <taxon>Paenibacillaceae</taxon>
        <taxon>Paenibacillus</taxon>
    </lineage>
</organism>
<proteinExistence type="predicted"/>
<reference evidence="1" key="1">
    <citation type="submission" date="2024-12" db="EMBL/GenBank/DDBJ databases">
        <authorList>
            <person name="Wu N."/>
        </authorList>
    </citation>
    <scope>NUCLEOTIDE SEQUENCE</scope>
    <source>
        <strain evidence="1">P15</strain>
    </source>
</reference>
<protein>
    <submittedName>
        <fullName evidence="1">Uncharacterized protein</fullName>
    </submittedName>
</protein>
<gene>
    <name evidence="1" type="ORF">ACI1P1_23975</name>
</gene>